<protein>
    <submittedName>
        <fullName evidence="1">Uncharacterized protein</fullName>
    </submittedName>
</protein>
<accession>A0A2Z3H2Q8</accession>
<evidence type="ECO:0000313" key="2">
    <source>
        <dbReference type="Proteomes" id="UP000245802"/>
    </source>
</evidence>
<dbReference type="InterPro" id="IPR054219">
    <property type="entry name" value="DUF6939"/>
</dbReference>
<dbReference type="RefSeq" id="WP_010049711.1">
    <property type="nucleotide sequence ID" value="NZ_CP025958.1"/>
</dbReference>
<dbReference type="AlphaFoldDB" id="A0A2Z3H2Q8"/>
<dbReference type="Proteomes" id="UP000245802">
    <property type="component" value="Chromosome"/>
</dbReference>
<dbReference type="KEGG" id="gog:C1280_31500"/>
<dbReference type="Pfam" id="PF22075">
    <property type="entry name" value="DUF6939"/>
    <property type="match status" value="1"/>
</dbReference>
<organism evidence="1 2">
    <name type="scientific">Gemmata obscuriglobus</name>
    <dbReference type="NCBI Taxonomy" id="114"/>
    <lineage>
        <taxon>Bacteria</taxon>
        <taxon>Pseudomonadati</taxon>
        <taxon>Planctomycetota</taxon>
        <taxon>Planctomycetia</taxon>
        <taxon>Gemmatales</taxon>
        <taxon>Gemmataceae</taxon>
        <taxon>Gemmata</taxon>
    </lineage>
</organism>
<keyword evidence="2" id="KW-1185">Reference proteome</keyword>
<reference evidence="1 2" key="1">
    <citation type="submission" date="2018-01" db="EMBL/GenBank/DDBJ databases">
        <title>G. obscuriglobus.</title>
        <authorList>
            <person name="Franke J."/>
            <person name="Blomberg W."/>
            <person name="Selmecki A."/>
        </authorList>
    </citation>
    <scope>NUCLEOTIDE SEQUENCE [LARGE SCALE GENOMIC DNA]</scope>
    <source>
        <strain evidence="1 2">DSM 5831</strain>
    </source>
</reference>
<dbReference type="OrthoDB" id="797104at2"/>
<proteinExistence type="predicted"/>
<evidence type="ECO:0000313" key="1">
    <source>
        <dbReference type="EMBL" id="AWM41069.1"/>
    </source>
</evidence>
<sequence length="182" mass="19912">MSRVTRFARCVFVPRYHVENLPAGSVVYDVSSYAEPPHCELSPMWVHGGVPVPGAPGETSDTVEGVWQGLKVIRGQTAPRYFRGPGAKRGGKPSGHRFGTRLLGVVEARRLIYVPTYEWVIENRTSPEQIRAFIDAAFAGVTQHFHDVGDNGDPNDATQPLAQAAVLVRYLNRKCAERAAAG</sequence>
<dbReference type="EMBL" id="CP025958">
    <property type="protein sequence ID" value="AWM41069.1"/>
    <property type="molecule type" value="Genomic_DNA"/>
</dbReference>
<gene>
    <name evidence="1" type="ORF">C1280_31500</name>
</gene>
<name>A0A2Z3H2Q8_9BACT</name>